<keyword evidence="2 5" id="KW-0812">Transmembrane</keyword>
<evidence type="ECO:0000256" key="1">
    <source>
        <dbReference type="ARBA" id="ARBA00004141"/>
    </source>
</evidence>
<keyword evidence="4 5" id="KW-0472">Membrane</keyword>
<evidence type="ECO:0000313" key="7">
    <source>
        <dbReference type="Proteomes" id="UP000199079"/>
    </source>
</evidence>
<dbReference type="GO" id="GO:0016020">
    <property type="term" value="C:membrane"/>
    <property type="evidence" value="ECO:0007669"/>
    <property type="project" value="UniProtKB-SubCell"/>
</dbReference>
<evidence type="ECO:0000256" key="5">
    <source>
        <dbReference type="SAM" id="Phobius"/>
    </source>
</evidence>
<proteinExistence type="predicted"/>
<accession>A0A1H3NDH8</accession>
<sequence>MSHETEETDLAIGQHLRPLLRYGMAGLLLAPGASKFLTYGTSVRFFESLGLPAPSILIPIVGALELGAAALFLIDRSARIAALVTVPIMVVAAGTAGPTWQNVGVLSAALVLIAFDTPEVRRYT</sequence>
<evidence type="ECO:0000256" key="4">
    <source>
        <dbReference type="ARBA" id="ARBA00023136"/>
    </source>
</evidence>
<evidence type="ECO:0000256" key="3">
    <source>
        <dbReference type="ARBA" id="ARBA00022989"/>
    </source>
</evidence>
<comment type="subcellular location">
    <subcellularLocation>
        <location evidence="1">Membrane</location>
        <topology evidence="1">Multi-pass membrane protein</topology>
    </subcellularLocation>
</comment>
<dbReference type="AlphaFoldDB" id="A0A1H3NDH8"/>
<keyword evidence="3 5" id="KW-1133">Transmembrane helix</keyword>
<evidence type="ECO:0000256" key="2">
    <source>
        <dbReference type="ARBA" id="ARBA00022692"/>
    </source>
</evidence>
<reference evidence="7" key="1">
    <citation type="submission" date="2016-10" db="EMBL/GenBank/DDBJ databases">
        <authorList>
            <person name="Varghese N."/>
            <person name="Submissions S."/>
        </authorList>
    </citation>
    <scope>NUCLEOTIDE SEQUENCE [LARGE SCALE GENOMIC DNA]</scope>
    <source>
        <strain evidence="7">DC30,IBRC 10041,KCTC 4046</strain>
    </source>
</reference>
<dbReference type="Proteomes" id="UP000199079">
    <property type="component" value="Unassembled WGS sequence"/>
</dbReference>
<dbReference type="InterPro" id="IPR032808">
    <property type="entry name" value="DoxX"/>
</dbReference>
<organism evidence="6 7">
    <name type="scientific">Halopenitus persicus</name>
    <dbReference type="NCBI Taxonomy" id="1048396"/>
    <lineage>
        <taxon>Archaea</taxon>
        <taxon>Methanobacteriati</taxon>
        <taxon>Methanobacteriota</taxon>
        <taxon>Stenosarchaea group</taxon>
        <taxon>Halobacteria</taxon>
        <taxon>Halobacteriales</taxon>
        <taxon>Haloferacaceae</taxon>
        <taxon>Halopenitus</taxon>
    </lineage>
</organism>
<dbReference type="EMBL" id="FNPC01000012">
    <property type="protein sequence ID" value="SDY86720.1"/>
    <property type="molecule type" value="Genomic_DNA"/>
</dbReference>
<dbReference type="OrthoDB" id="308081at2157"/>
<keyword evidence="7" id="KW-1185">Reference proteome</keyword>
<dbReference type="RefSeq" id="WP_092734816.1">
    <property type="nucleotide sequence ID" value="NZ_FNPC01000012.1"/>
</dbReference>
<feature type="transmembrane region" description="Helical" evidence="5">
    <location>
        <begin position="51"/>
        <end position="73"/>
    </location>
</feature>
<dbReference type="Pfam" id="PF07681">
    <property type="entry name" value="DoxX"/>
    <property type="match status" value="1"/>
</dbReference>
<feature type="transmembrane region" description="Helical" evidence="5">
    <location>
        <begin position="19"/>
        <end position="39"/>
    </location>
</feature>
<name>A0A1H3NDH8_9EURY</name>
<evidence type="ECO:0000313" key="6">
    <source>
        <dbReference type="EMBL" id="SDY86720.1"/>
    </source>
</evidence>
<feature type="transmembrane region" description="Helical" evidence="5">
    <location>
        <begin position="80"/>
        <end position="97"/>
    </location>
</feature>
<gene>
    <name evidence="6" type="ORF">SAMN05216564_11255</name>
</gene>
<protein>
    <submittedName>
        <fullName evidence="6">DoxX protein</fullName>
    </submittedName>
</protein>